<evidence type="ECO:0000313" key="16">
    <source>
        <dbReference type="EMBL" id="QBR01393.1"/>
    </source>
</evidence>
<evidence type="ECO:0000256" key="2">
    <source>
        <dbReference type="ARBA" id="ARBA00001946"/>
    </source>
</evidence>
<keyword evidence="6 16" id="KW-0378">Hydrolase</keyword>
<evidence type="ECO:0000256" key="9">
    <source>
        <dbReference type="ARBA" id="ARBA00022878"/>
    </source>
</evidence>
<keyword evidence="9" id="KW-0828">Tyrosine catabolism</keyword>
<keyword evidence="8 13" id="KW-0460">Magnesium</keyword>
<evidence type="ECO:0000256" key="7">
    <source>
        <dbReference type="ARBA" id="ARBA00022837"/>
    </source>
</evidence>
<dbReference type="GO" id="GO:0006572">
    <property type="term" value="P:L-tyrosine catabolic process"/>
    <property type="evidence" value="ECO:0007669"/>
    <property type="project" value="UniProtKB-KW"/>
</dbReference>
<feature type="binding site" evidence="12">
    <location>
        <position position="377"/>
    </location>
    <ligand>
        <name>substrate</name>
    </ligand>
</feature>
<feature type="domain" description="Fumarylacetoacetase N-terminal" evidence="15">
    <location>
        <begin position="30"/>
        <end position="137"/>
    </location>
</feature>
<keyword evidence="10" id="KW-0585">Phenylalanine catabolism</keyword>
<dbReference type="Proteomes" id="UP000295727">
    <property type="component" value="Chromosome 3"/>
</dbReference>
<feature type="binding site" evidence="13">
    <location>
        <position position="217"/>
    </location>
    <ligand>
        <name>Ca(2+)</name>
        <dbReference type="ChEBI" id="CHEBI:29108"/>
    </ligand>
</feature>
<evidence type="ECO:0000256" key="11">
    <source>
        <dbReference type="PIRSR" id="PIRSR605959-1"/>
    </source>
</evidence>
<feature type="domain" description="Fumarylacetoacetase-like C-terminal" evidence="14">
    <location>
        <begin position="145"/>
        <end position="431"/>
    </location>
</feature>
<evidence type="ECO:0000256" key="10">
    <source>
        <dbReference type="ARBA" id="ARBA00023232"/>
    </source>
</evidence>
<keyword evidence="7 13" id="KW-0106">Calcium</keyword>
<keyword evidence="17" id="KW-1185">Reference proteome</keyword>
<comment type="cofactor">
    <cofactor evidence="2 13">
        <name>Mg(2+)</name>
        <dbReference type="ChEBI" id="CHEBI:18420"/>
    </cofactor>
</comment>
<sequence>MSMRLDHTHDIGARSWVESANAPQSAFPLQNLPFAVFRRAGTAEAFRGGVALGDYVIDLEAVAALGALSGMAAQAASACAQPTLNAFFALGPDAWRALRHALFAWFKAGDSAARTGVSIDGLTSCLVPRNEVEYALPAQIGDYTDFYTSVDHARNIVKLMRPDGSLSPNFQWMPIAYHSRVSSIGLSGQPVRRPVGQRLAAGKREPELGASARLDYELELGIFIGVGNEQGTRIPVASADEHVFGLCLLNDWSARDIQTWESVPLGPFLAKNFATTISPWIVTMDALAPFRTALARPEGDPQPLDYLSSQALPDQAAFDIQLEVALETADARRSGKGASRLSRTSFRHQYWSIAQMVAHHTIGGCNLRTGDLLGSGTISGPTASEAGALIELSRAGQSPVKLDTGETRAFLEDGDAVVMSGWCERSGFASIGFGENRSEVLPAILD</sequence>
<evidence type="ECO:0000259" key="14">
    <source>
        <dbReference type="Pfam" id="PF01557"/>
    </source>
</evidence>
<dbReference type="GO" id="GO:0004334">
    <property type="term" value="F:fumarylacetoacetase activity"/>
    <property type="evidence" value="ECO:0007669"/>
    <property type="project" value="UniProtKB-EC"/>
</dbReference>
<evidence type="ECO:0000256" key="1">
    <source>
        <dbReference type="ARBA" id="ARBA00001913"/>
    </source>
</evidence>
<evidence type="ECO:0000256" key="8">
    <source>
        <dbReference type="ARBA" id="ARBA00022842"/>
    </source>
</evidence>
<dbReference type="GO" id="GO:0006559">
    <property type="term" value="P:L-phenylalanine catabolic process"/>
    <property type="evidence" value="ECO:0007669"/>
    <property type="project" value="UniProtKB-UniPathway"/>
</dbReference>
<dbReference type="Pfam" id="PF09298">
    <property type="entry name" value="FAA_hydrolase_N"/>
    <property type="match status" value="1"/>
</dbReference>
<evidence type="ECO:0000313" key="17">
    <source>
        <dbReference type="Proteomes" id="UP000295727"/>
    </source>
</evidence>
<dbReference type="Gene3D" id="3.90.850.10">
    <property type="entry name" value="Fumarylacetoacetase-like, C-terminal domain"/>
    <property type="match status" value="1"/>
</dbReference>
<dbReference type="SUPFAM" id="SSF63433">
    <property type="entry name" value="Fumarylacetoacetate hydrolase, FAH, N-terminal domain"/>
    <property type="match status" value="1"/>
</dbReference>
<dbReference type="InterPro" id="IPR036462">
    <property type="entry name" value="Fumarylacetoacetase_N_sf"/>
</dbReference>
<comment type="cofactor">
    <cofactor evidence="1 13">
        <name>Ca(2+)</name>
        <dbReference type="ChEBI" id="CHEBI:29108"/>
    </cofactor>
</comment>
<dbReference type="InterPro" id="IPR011234">
    <property type="entry name" value="Fumarylacetoacetase-like_C"/>
</dbReference>
<reference evidence="16 17" key="1">
    <citation type="submission" date="2019-03" db="EMBL/GenBank/DDBJ databases">
        <title>Paraburkholderia sp. 7MH5, isolated from subtropical forest soil.</title>
        <authorList>
            <person name="Gao Z.-H."/>
            <person name="Qiu L.-H."/>
        </authorList>
    </citation>
    <scope>NUCLEOTIDE SEQUENCE [LARGE SCALE GENOMIC DNA]</scope>
    <source>
        <strain evidence="16 17">7MH5</strain>
    </source>
</reference>
<feature type="binding site" evidence="13">
    <location>
        <position position="271"/>
    </location>
    <ligand>
        <name>Mg(2+)</name>
        <dbReference type="ChEBI" id="CHEBI:18420"/>
    </ligand>
</feature>
<dbReference type="GO" id="GO:1902000">
    <property type="term" value="P:homogentisate catabolic process"/>
    <property type="evidence" value="ECO:0007669"/>
    <property type="project" value="TreeGrafter"/>
</dbReference>
<feature type="binding site" evidence="13">
    <location>
        <position position="251"/>
    </location>
    <ligand>
        <name>Ca(2+)</name>
        <dbReference type="ChEBI" id="CHEBI:29108"/>
    </ligand>
</feature>
<dbReference type="Gene3D" id="2.30.30.230">
    <property type="entry name" value="Fumarylacetoacetase, N-terminal domain"/>
    <property type="match status" value="1"/>
</dbReference>
<feature type="binding site" evidence="13">
    <location>
        <position position="251"/>
    </location>
    <ligand>
        <name>Mg(2+)</name>
        <dbReference type="ChEBI" id="CHEBI:18420"/>
    </ligand>
</feature>
<feature type="binding site" evidence="12">
    <location>
        <position position="161"/>
    </location>
    <ligand>
        <name>substrate</name>
    </ligand>
</feature>
<evidence type="ECO:0000256" key="5">
    <source>
        <dbReference type="ARBA" id="ARBA00022723"/>
    </source>
</evidence>
<gene>
    <name evidence="16" type="primary">fahA</name>
    <name evidence="16" type="ORF">E1956_29795</name>
</gene>
<evidence type="ECO:0000256" key="3">
    <source>
        <dbReference type="ARBA" id="ARBA00004782"/>
    </source>
</evidence>
<dbReference type="Pfam" id="PF01557">
    <property type="entry name" value="FAA_hydrolase"/>
    <property type="match status" value="1"/>
</dbReference>
<dbReference type="SUPFAM" id="SSF56529">
    <property type="entry name" value="FAH"/>
    <property type="match status" value="1"/>
</dbReference>
<feature type="active site" description="Proton acceptor" evidence="11">
    <location>
        <position position="152"/>
    </location>
</feature>
<accession>A0A4V1B035</accession>
<protein>
    <recommendedName>
        <fullName evidence="4">fumarylacetoacetase</fullName>
        <ecNumber evidence="4">3.7.1.2</ecNumber>
    </recommendedName>
</protein>
<comment type="pathway">
    <text evidence="3">Amino-acid degradation; L-phenylalanine degradation; acetoacetate and fumarate from L-phenylalanine: step 6/6.</text>
</comment>
<feature type="binding site" evidence="13">
    <location>
        <position position="275"/>
    </location>
    <ligand>
        <name>Mg(2+)</name>
        <dbReference type="ChEBI" id="CHEBI:18420"/>
    </ligand>
</feature>
<dbReference type="UniPathway" id="UPA00139">
    <property type="reaction ID" value="UER00341"/>
</dbReference>
<feature type="binding site" evidence="13">
    <location>
        <position position="145"/>
    </location>
    <ligand>
        <name>Ca(2+)</name>
        <dbReference type="ChEBI" id="CHEBI:29108"/>
    </ligand>
</feature>
<dbReference type="GO" id="GO:0046872">
    <property type="term" value="F:metal ion binding"/>
    <property type="evidence" value="ECO:0007669"/>
    <property type="project" value="UniProtKB-KW"/>
</dbReference>
<dbReference type="InterPro" id="IPR005959">
    <property type="entry name" value="Fumarylacetoacetase"/>
</dbReference>
<dbReference type="OrthoDB" id="3766879at2"/>
<dbReference type="NCBIfam" id="TIGR01266">
    <property type="entry name" value="fum_ac_acetase"/>
    <property type="match status" value="1"/>
</dbReference>
<feature type="binding site" evidence="12">
    <location>
        <position position="147"/>
    </location>
    <ligand>
        <name>substrate</name>
    </ligand>
</feature>
<dbReference type="EMBL" id="CP038150">
    <property type="protein sequence ID" value="QBR01393.1"/>
    <property type="molecule type" value="Genomic_DNA"/>
</dbReference>
<evidence type="ECO:0000259" key="15">
    <source>
        <dbReference type="Pfam" id="PF09298"/>
    </source>
</evidence>
<name>A0A4V1B035_9BURK</name>
<dbReference type="EC" id="3.7.1.2" evidence="4"/>
<dbReference type="AlphaFoldDB" id="A0A4V1B035"/>
<dbReference type="PANTHER" id="PTHR43069:SF2">
    <property type="entry name" value="FUMARYLACETOACETASE"/>
    <property type="match status" value="1"/>
</dbReference>
<evidence type="ECO:0000256" key="4">
    <source>
        <dbReference type="ARBA" id="ARBA00012094"/>
    </source>
</evidence>
<evidence type="ECO:0000256" key="12">
    <source>
        <dbReference type="PIRSR" id="PIRSR605959-2"/>
    </source>
</evidence>
<dbReference type="KEGG" id="ppai:E1956_29795"/>
<evidence type="ECO:0000256" key="6">
    <source>
        <dbReference type="ARBA" id="ARBA00022801"/>
    </source>
</evidence>
<dbReference type="InterPro" id="IPR015377">
    <property type="entry name" value="Fumarylacetoacetase_N"/>
</dbReference>
<keyword evidence="5 13" id="KW-0479">Metal-binding</keyword>
<feature type="binding site" evidence="13">
    <location>
        <position position="219"/>
    </location>
    <ligand>
        <name>Ca(2+)</name>
        <dbReference type="ChEBI" id="CHEBI:29108"/>
    </ligand>
</feature>
<dbReference type="PANTHER" id="PTHR43069">
    <property type="entry name" value="FUMARYLACETOACETASE"/>
    <property type="match status" value="1"/>
</dbReference>
<dbReference type="InterPro" id="IPR036663">
    <property type="entry name" value="Fumarylacetoacetase_C_sf"/>
</dbReference>
<evidence type="ECO:0000256" key="13">
    <source>
        <dbReference type="PIRSR" id="PIRSR605959-3"/>
    </source>
</evidence>
<organism evidence="16 17">
    <name type="scientific">Paraburkholderia pallida</name>
    <dbReference type="NCBI Taxonomy" id="2547399"/>
    <lineage>
        <taxon>Bacteria</taxon>
        <taxon>Pseudomonadati</taxon>
        <taxon>Pseudomonadota</taxon>
        <taxon>Betaproteobacteria</taxon>
        <taxon>Burkholderiales</taxon>
        <taxon>Burkholderiaceae</taxon>
        <taxon>Paraburkholderia</taxon>
    </lineage>
</organism>
<feature type="binding site" evidence="12">
    <location>
        <position position="258"/>
    </location>
    <ligand>
        <name>substrate</name>
    </ligand>
</feature>
<proteinExistence type="predicted"/>